<evidence type="ECO:0000256" key="1">
    <source>
        <dbReference type="ARBA" id="ARBA00023235"/>
    </source>
</evidence>
<dbReference type="EMBL" id="CP058649">
    <property type="protein sequence ID" value="QUI21153.1"/>
    <property type="molecule type" value="Genomic_DNA"/>
</dbReference>
<organism evidence="2 3">
    <name type="scientific">Vallitalea pronyensis</name>
    <dbReference type="NCBI Taxonomy" id="1348613"/>
    <lineage>
        <taxon>Bacteria</taxon>
        <taxon>Bacillati</taxon>
        <taxon>Bacillota</taxon>
        <taxon>Clostridia</taxon>
        <taxon>Lachnospirales</taxon>
        <taxon>Vallitaleaceae</taxon>
        <taxon>Vallitalea</taxon>
    </lineage>
</organism>
<evidence type="ECO:0000313" key="3">
    <source>
        <dbReference type="Proteomes" id="UP000683246"/>
    </source>
</evidence>
<dbReference type="GO" id="GO:0019310">
    <property type="term" value="P:inositol catabolic process"/>
    <property type="evidence" value="ECO:0007669"/>
    <property type="project" value="InterPro"/>
</dbReference>
<protein>
    <submittedName>
        <fullName evidence="2">5-deoxy-glucuronate isomerase</fullName>
    </submittedName>
</protein>
<dbReference type="InterPro" id="IPR024203">
    <property type="entry name" value="Deoxy-glucuronate_isom_IolB"/>
</dbReference>
<keyword evidence="3" id="KW-1185">Reference proteome</keyword>
<dbReference type="InterPro" id="IPR021120">
    <property type="entry name" value="KduI/IolB_isomerase"/>
</dbReference>
<name>A0A8J8MH00_9FIRM</name>
<dbReference type="RefSeq" id="WP_212696615.1">
    <property type="nucleotide sequence ID" value="NZ_CP058649.1"/>
</dbReference>
<sequence>MKIKQPGDFLNGVNKIVDINGPHRDYLMDFEILKLNQGDTYSNKQPLERAYLLIQGEVTASYADETATMTRPNYYDHNPVTLQLAPSTLVELLCTEDETEIAIFKSENDNLQHNCLRKPEDTVVEERGKGFMNESGTRITRTIIDKSIDPDSNLMLGEDMHYPGKWAGFPSHHHQQPEIYFYKFHPVNQKGFGLLKLGDDAILLEENDTVLIPPGMDHPQVAAPGYAMYFIFAIRHLENNPYIRPTFIEEHLWVEEPDAILWPDKK</sequence>
<dbReference type="CDD" id="cd02208">
    <property type="entry name" value="cupin_RmlC-like"/>
    <property type="match status" value="1"/>
</dbReference>
<dbReference type="Pfam" id="PF04962">
    <property type="entry name" value="KduI"/>
    <property type="match status" value="1"/>
</dbReference>
<dbReference type="PANTHER" id="PTHR39193">
    <property type="entry name" value="5-DEOXY-GLUCURONATE ISOMERASE"/>
    <property type="match status" value="1"/>
</dbReference>
<dbReference type="AlphaFoldDB" id="A0A8J8MH00"/>
<proteinExistence type="predicted"/>
<accession>A0A8J8MH00</accession>
<dbReference type="Proteomes" id="UP000683246">
    <property type="component" value="Chromosome"/>
</dbReference>
<dbReference type="Gene3D" id="2.60.120.10">
    <property type="entry name" value="Jelly Rolls"/>
    <property type="match status" value="2"/>
</dbReference>
<dbReference type="InterPro" id="IPR011051">
    <property type="entry name" value="RmlC_Cupin_sf"/>
</dbReference>
<dbReference type="KEGG" id="vpy:HZI73_02105"/>
<dbReference type="PANTHER" id="PTHR39193:SF1">
    <property type="entry name" value="5-DEOXY-GLUCURONATE ISOMERASE"/>
    <property type="match status" value="1"/>
</dbReference>
<keyword evidence="1 2" id="KW-0413">Isomerase</keyword>
<dbReference type="SUPFAM" id="SSF51182">
    <property type="entry name" value="RmlC-like cupins"/>
    <property type="match status" value="1"/>
</dbReference>
<dbReference type="GO" id="GO:0008880">
    <property type="term" value="F:glucuronate isomerase activity"/>
    <property type="evidence" value="ECO:0007669"/>
    <property type="project" value="InterPro"/>
</dbReference>
<dbReference type="InterPro" id="IPR014710">
    <property type="entry name" value="RmlC-like_jellyroll"/>
</dbReference>
<gene>
    <name evidence="2" type="ORF">HZI73_02105</name>
</gene>
<reference evidence="2" key="1">
    <citation type="submission" date="2020-07" db="EMBL/GenBank/DDBJ databases">
        <title>Vallitalea pronyensis genome.</title>
        <authorList>
            <person name="Postec A."/>
        </authorList>
    </citation>
    <scope>NUCLEOTIDE SEQUENCE</scope>
    <source>
        <strain evidence="2">FatNI3</strain>
    </source>
</reference>
<evidence type="ECO:0000313" key="2">
    <source>
        <dbReference type="EMBL" id="QUI21153.1"/>
    </source>
</evidence>